<dbReference type="EMBL" id="JAQLWO010000049">
    <property type="protein sequence ID" value="MDB7908880.1"/>
    <property type="molecule type" value="Genomic_DNA"/>
</dbReference>
<protein>
    <submittedName>
        <fullName evidence="3">CD0415/CD1112 family protein</fullName>
    </submittedName>
</protein>
<reference evidence="2 5" key="1">
    <citation type="submission" date="2015-09" db="EMBL/GenBank/DDBJ databases">
        <authorList>
            <consortium name="Pathogen Informatics"/>
        </authorList>
    </citation>
    <scope>NUCLEOTIDE SEQUENCE [LARGE SCALE GENOMIC DNA]</scope>
    <source>
        <strain evidence="2 5">2789STDY5608854</strain>
    </source>
</reference>
<feature type="transmembrane region" description="Helical" evidence="1">
    <location>
        <begin position="227"/>
        <end position="247"/>
    </location>
</feature>
<dbReference type="Proteomes" id="UP001211173">
    <property type="component" value="Unassembled WGS sequence"/>
</dbReference>
<keyword evidence="1" id="KW-0472">Membrane</keyword>
<evidence type="ECO:0000313" key="3">
    <source>
        <dbReference type="EMBL" id="MDB7908880.1"/>
    </source>
</evidence>
<proteinExistence type="predicted"/>
<dbReference type="EMBL" id="CYZT01000009">
    <property type="protein sequence ID" value="CUN67444.1"/>
    <property type="molecule type" value="Genomic_DNA"/>
</dbReference>
<reference evidence="3" key="2">
    <citation type="submission" date="2023-01" db="EMBL/GenBank/DDBJ databases">
        <title>Human gut microbiome strain richness.</title>
        <authorList>
            <person name="Chen-Liaw A."/>
        </authorList>
    </citation>
    <scope>NUCLEOTIDE SEQUENCE</scope>
    <source>
        <strain evidence="4">1001287st1_F4_1001285I_161205</strain>
        <strain evidence="3">2225st1_A6_2225SCRN_200828</strain>
    </source>
</reference>
<evidence type="ECO:0000313" key="5">
    <source>
        <dbReference type="Proteomes" id="UP000095746"/>
    </source>
</evidence>
<organism evidence="2 5">
    <name type="scientific">Flavonifractor plautii</name>
    <name type="common">Fusobacterium plautii</name>
    <dbReference type="NCBI Taxonomy" id="292800"/>
    <lineage>
        <taxon>Bacteria</taxon>
        <taxon>Bacillati</taxon>
        <taxon>Bacillota</taxon>
        <taxon>Clostridia</taxon>
        <taxon>Eubacteriales</taxon>
        <taxon>Oscillospiraceae</taxon>
        <taxon>Flavonifractor</taxon>
    </lineage>
</organism>
<dbReference type="Pfam" id="PF19478">
    <property type="entry name" value="TrbL_2"/>
    <property type="match status" value="1"/>
</dbReference>
<gene>
    <name evidence="2" type="ORF">ERS852411_00297</name>
    <name evidence="3" type="ORF">PND83_23130</name>
    <name evidence="4" type="ORF">PNE06_21165</name>
</gene>
<dbReference type="AlphaFoldDB" id="A0A173YU52"/>
<dbReference type="InterPro" id="IPR045798">
    <property type="entry name" value="TrbL_Firmicutes"/>
</dbReference>
<keyword evidence="1" id="KW-1133">Transmembrane helix</keyword>
<evidence type="ECO:0000256" key="1">
    <source>
        <dbReference type="SAM" id="Phobius"/>
    </source>
</evidence>
<accession>A0A173YU52</accession>
<dbReference type="Proteomes" id="UP001211006">
    <property type="component" value="Unassembled WGS sequence"/>
</dbReference>
<name>A0A173YU52_FLAPL</name>
<evidence type="ECO:0000313" key="4">
    <source>
        <dbReference type="EMBL" id="MDB7935600.1"/>
    </source>
</evidence>
<feature type="transmembrane region" description="Helical" evidence="1">
    <location>
        <begin position="259"/>
        <end position="276"/>
    </location>
</feature>
<feature type="transmembrane region" description="Helical" evidence="1">
    <location>
        <begin position="98"/>
        <end position="117"/>
    </location>
</feature>
<feature type="transmembrane region" description="Helical" evidence="1">
    <location>
        <begin position="168"/>
        <end position="189"/>
    </location>
</feature>
<dbReference type="EMBL" id="JAQLWV010000048">
    <property type="protein sequence ID" value="MDB7935600.1"/>
    <property type="molecule type" value="Genomic_DNA"/>
</dbReference>
<sequence length="289" mass="32113">MDFIIQVLTDWLKEILVSGIMGNLTGMFDEVNQKVGEVSTQVGLTPQAWNRDIFSMVQNLSETVMVPIAGVILAFVMTLELIQLIVDKNNFHDIESAVFFKWIFKSACAILIVTNTWDIVMGVFDVAQGMVNNASGVIIGDTAIDISSVTADLEARLMEMDLGPLFGLWFQSLFVGITMWALVICIFIITFGRMIEIYLVTSVAPVPMATMMNHEWGQMGQNYLRSLFALGFQAFLIIVCVAIYAVLVQNIALDGDVSYAIWTCMGYTVLLCFMLFKTSSMAKSVFNAH</sequence>
<dbReference type="Proteomes" id="UP000095746">
    <property type="component" value="Unassembled WGS sequence"/>
</dbReference>
<feature type="transmembrane region" description="Helical" evidence="1">
    <location>
        <begin position="64"/>
        <end position="86"/>
    </location>
</feature>
<keyword evidence="1" id="KW-0812">Transmembrane</keyword>
<evidence type="ECO:0000313" key="2">
    <source>
        <dbReference type="EMBL" id="CUN67444.1"/>
    </source>
</evidence>